<keyword evidence="12" id="KW-1185">Reference proteome</keyword>
<dbReference type="PANTHER" id="PTHR24247">
    <property type="entry name" value="5-HYDROXYTRYPTAMINE RECEPTOR"/>
    <property type="match status" value="1"/>
</dbReference>
<evidence type="ECO:0000256" key="3">
    <source>
        <dbReference type="ARBA" id="ARBA00022692"/>
    </source>
</evidence>
<dbReference type="EMBL" id="RCHS01001743">
    <property type="protein sequence ID" value="RMX51620.1"/>
    <property type="molecule type" value="Genomic_DNA"/>
</dbReference>
<evidence type="ECO:0000256" key="9">
    <source>
        <dbReference type="SAM" id="Phobius"/>
    </source>
</evidence>
<dbReference type="InterPro" id="IPR000276">
    <property type="entry name" value="GPCR_Rhodpsn"/>
</dbReference>
<dbReference type="SUPFAM" id="SSF81321">
    <property type="entry name" value="Family A G protein-coupled receptor-like"/>
    <property type="match status" value="1"/>
</dbReference>
<comment type="caution">
    <text evidence="11">The sequence shown here is derived from an EMBL/GenBank/DDBJ whole genome shotgun (WGS) entry which is preliminary data.</text>
</comment>
<name>A0A3M6UD70_POCDA</name>
<feature type="domain" description="G-protein coupled receptors family 1 profile" evidence="10">
    <location>
        <begin position="29"/>
        <end position="131"/>
    </location>
</feature>
<evidence type="ECO:0000256" key="4">
    <source>
        <dbReference type="ARBA" id="ARBA00022989"/>
    </source>
</evidence>
<dbReference type="InterPro" id="IPR017452">
    <property type="entry name" value="GPCR_Rhodpsn_7TM"/>
</dbReference>
<feature type="transmembrane region" description="Helical" evidence="9">
    <location>
        <begin position="86"/>
        <end position="111"/>
    </location>
</feature>
<evidence type="ECO:0000256" key="7">
    <source>
        <dbReference type="ARBA" id="ARBA00023170"/>
    </source>
</evidence>
<dbReference type="AlphaFoldDB" id="A0A3M6UD70"/>
<gene>
    <name evidence="11" type="ORF">pdam_00024664</name>
</gene>
<protein>
    <recommendedName>
        <fullName evidence="10">G-protein coupled receptors family 1 profile domain-containing protein</fullName>
    </recommendedName>
</protein>
<dbReference type="Proteomes" id="UP000275408">
    <property type="component" value="Unassembled WGS sequence"/>
</dbReference>
<evidence type="ECO:0000259" key="10">
    <source>
        <dbReference type="PROSITE" id="PS50262"/>
    </source>
</evidence>
<comment type="subcellular location">
    <subcellularLocation>
        <location evidence="1">Cell membrane</location>
        <topology evidence="1">Multi-pass membrane protein</topology>
    </subcellularLocation>
</comment>
<sequence>MSCCSKARKQQSIYLSAVNIFLFITAFLGNSPILAALHKESSLHPPSKLLYRCLATTDLLVGLVSQPLTATYWMSLVHRQWNLSRYVSKVVVIASYTLCVVSLLTMTAISVDRLIALLLRLRYKTFCTDLQ</sequence>
<reference evidence="11 12" key="1">
    <citation type="journal article" date="2018" name="Sci. Rep.">
        <title>Comparative analysis of the Pocillopora damicornis genome highlights role of immune system in coral evolution.</title>
        <authorList>
            <person name="Cunning R."/>
            <person name="Bay R.A."/>
            <person name="Gillette P."/>
            <person name="Baker A.C."/>
            <person name="Traylor-Knowles N."/>
        </authorList>
    </citation>
    <scope>NUCLEOTIDE SEQUENCE [LARGE SCALE GENOMIC DNA]</scope>
    <source>
        <strain evidence="11">RSMAS</strain>
        <tissue evidence="11">Whole animal</tissue>
    </source>
</reference>
<evidence type="ECO:0000256" key="8">
    <source>
        <dbReference type="ARBA" id="ARBA00023224"/>
    </source>
</evidence>
<evidence type="ECO:0000256" key="5">
    <source>
        <dbReference type="ARBA" id="ARBA00023040"/>
    </source>
</evidence>
<dbReference type="PANTHER" id="PTHR24247:SF222">
    <property type="entry name" value="5-HYDROXYTRYPTAMINE (SEROTONIN) RECEPTOR 2B, ISOFORM E"/>
    <property type="match status" value="1"/>
</dbReference>
<evidence type="ECO:0000256" key="6">
    <source>
        <dbReference type="ARBA" id="ARBA00023136"/>
    </source>
</evidence>
<dbReference type="GO" id="GO:0030425">
    <property type="term" value="C:dendrite"/>
    <property type="evidence" value="ECO:0007669"/>
    <property type="project" value="TreeGrafter"/>
</dbReference>
<dbReference type="GO" id="GO:0030594">
    <property type="term" value="F:neurotransmitter receptor activity"/>
    <property type="evidence" value="ECO:0007669"/>
    <property type="project" value="TreeGrafter"/>
</dbReference>
<dbReference type="GO" id="GO:0007268">
    <property type="term" value="P:chemical synaptic transmission"/>
    <property type="evidence" value="ECO:0007669"/>
    <property type="project" value="TreeGrafter"/>
</dbReference>
<keyword evidence="6 9" id="KW-0472">Membrane</keyword>
<organism evidence="11 12">
    <name type="scientific">Pocillopora damicornis</name>
    <name type="common">Cauliflower coral</name>
    <name type="synonym">Millepora damicornis</name>
    <dbReference type="NCBI Taxonomy" id="46731"/>
    <lineage>
        <taxon>Eukaryota</taxon>
        <taxon>Metazoa</taxon>
        <taxon>Cnidaria</taxon>
        <taxon>Anthozoa</taxon>
        <taxon>Hexacorallia</taxon>
        <taxon>Scleractinia</taxon>
        <taxon>Astrocoeniina</taxon>
        <taxon>Pocilloporidae</taxon>
        <taxon>Pocillopora</taxon>
    </lineage>
</organism>
<dbReference type="GO" id="GO:0045202">
    <property type="term" value="C:synapse"/>
    <property type="evidence" value="ECO:0007669"/>
    <property type="project" value="GOC"/>
</dbReference>
<proteinExistence type="predicted"/>
<keyword evidence="2" id="KW-1003">Cell membrane</keyword>
<keyword evidence="8" id="KW-0807">Transducer</keyword>
<dbReference type="CDD" id="cd00637">
    <property type="entry name" value="7tm_classA_rhodopsin-like"/>
    <property type="match status" value="1"/>
</dbReference>
<keyword evidence="3 9" id="KW-0812">Transmembrane</keyword>
<keyword evidence="5" id="KW-0297">G-protein coupled receptor</keyword>
<keyword evidence="7" id="KW-0675">Receptor</keyword>
<keyword evidence="4 9" id="KW-1133">Transmembrane helix</keyword>
<accession>A0A3M6UD70</accession>
<dbReference type="GO" id="GO:0004993">
    <property type="term" value="F:G protein-coupled serotonin receptor activity"/>
    <property type="evidence" value="ECO:0007669"/>
    <property type="project" value="TreeGrafter"/>
</dbReference>
<dbReference type="Pfam" id="PF00001">
    <property type="entry name" value="7tm_1"/>
    <property type="match status" value="1"/>
</dbReference>
<dbReference type="PRINTS" id="PR00237">
    <property type="entry name" value="GPCRRHODOPSN"/>
</dbReference>
<dbReference type="GO" id="GO:0007187">
    <property type="term" value="P:G protein-coupled receptor signaling pathway, coupled to cyclic nucleotide second messenger"/>
    <property type="evidence" value="ECO:0007669"/>
    <property type="project" value="TreeGrafter"/>
</dbReference>
<dbReference type="GO" id="GO:0005886">
    <property type="term" value="C:plasma membrane"/>
    <property type="evidence" value="ECO:0007669"/>
    <property type="project" value="UniProtKB-SubCell"/>
</dbReference>
<evidence type="ECO:0000256" key="1">
    <source>
        <dbReference type="ARBA" id="ARBA00004651"/>
    </source>
</evidence>
<evidence type="ECO:0000313" key="12">
    <source>
        <dbReference type="Proteomes" id="UP000275408"/>
    </source>
</evidence>
<feature type="transmembrane region" description="Helical" evidence="9">
    <location>
        <begin position="12"/>
        <end position="37"/>
    </location>
</feature>
<evidence type="ECO:0000256" key="2">
    <source>
        <dbReference type="ARBA" id="ARBA00022475"/>
    </source>
</evidence>
<dbReference type="GO" id="GO:0007210">
    <property type="term" value="P:serotonin receptor signaling pathway"/>
    <property type="evidence" value="ECO:0007669"/>
    <property type="project" value="TreeGrafter"/>
</dbReference>
<evidence type="ECO:0000313" key="11">
    <source>
        <dbReference type="EMBL" id="RMX51620.1"/>
    </source>
</evidence>
<dbReference type="Gene3D" id="1.20.1070.10">
    <property type="entry name" value="Rhodopsin 7-helix transmembrane proteins"/>
    <property type="match status" value="1"/>
</dbReference>
<dbReference type="PROSITE" id="PS50262">
    <property type="entry name" value="G_PROTEIN_RECEP_F1_2"/>
    <property type="match status" value="1"/>
</dbReference>
<feature type="transmembrane region" description="Helical" evidence="9">
    <location>
        <begin position="49"/>
        <end position="74"/>
    </location>
</feature>